<evidence type="ECO:0000313" key="2">
    <source>
        <dbReference type="Proteomes" id="UP001596425"/>
    </source>
</evidence>
<proteinExistence type="predicted"/>
<comment type="caution">
    <text evidence="1">The sequence shown here is derived from an EMBL/GenBank/DDBJ whole genome shotgun (WGS) entry which is preliminary data.</text>
</comment>
<sequence>MRLHKRLSVAGTPLPLVDEDVRLDLFAPGRAAFTVQSAVSVTGLVQLDLGYQLDALQRFFLGYVVRCELAGPGRYKIFAREFTAALARRLPLALRYVTLPEVLQAVASLTGLTFITGREAYTAAKAPAFYSAGTGYWALDSLGTVYQVPQFIWQQQGDGSVYVGSWTESFWSGRPLDLPAGWQKEHGVAGRAKIPCIPRLRPGVLLNGNYLTKVGLSGNFMELTWSADPWTKLSRA</sequence>
<gene>
    <name evidence="1" type="ORF">ACFQBM_09525</name>
</gene>
<keyword evidence="2" id="KW-1185">Reference proteome</keyword>
<dbReference type="RefSeq" id="WP_193192903.1">
    <property type="nucleotide sequence ID" value="NZ_JACZFR010000035.1"/>
</dbReference>
<protein>
    <submittedName>
        <fullName evidence="1">Uncharacterized protein</fullName>
    </submittedName>
</protein>
<organism evidence="1 2">
    <name type="scientific">Microbulbifer taiwanensis</name>
    <dbReference type="NCBI Taxonomy" id="986746"/>
    <lineage>
        <taxon>Bacteria</taxon>
        <taxon>Pseudomonadati</taxon>
        <taxon>Pseudomonadota</taxon>
        <taxon>Gammaproteobacteria</taxon>
        <taxon>Cellvibrionales</taxon>
        <taxon>Microbulbiferaceae</taxon>
        <taxon>Microbulbifer</taxon>
    </lineage>
</organism>
<dbReference type="Proteomes" id="UP001596425">
    <property type="component" value="Unassembled WGS sequence"/>
</dbReference>
<reference evidence="2" key="1">
    <citation type="journal article" date="2019" name="Int. J. Syst. Evol. Microbiol.">
        <title>The Global Catalogue of Microorganisms (GCM) 10K type strain sequencing project: providing services to taxonomists for standard genome sequencing and annotation.</title>
        <authorList>
            <consortium name="The Broad Institute Genomics Platform"/>
            <consortium name="The Broad Institute Genome Sequencing Center for Infectious Disease"/>
            <person name="Wu L."/>
            <person name="Ma J."/>
        </authorList>
    </citation>
    <scope>NUCLEOTIDE SEQUENCE [LARGE SCALE GENOMIC DNA]</scope>
    <source>
        <strain evidence="2">CGMCC 1.13718</strain>
    </source>
</reference>
<name>A0ABW1YQ03_9GAMM</name>
<dbReference type="EMBL" id="JBHSVR010000001">
    <property type="protein sequence ID" value="MFC6633520.1"/>
    <property type="molecule type" value="Genomic_DNA"/>
</dbReference>
<evidence type="ECO:0000313" key="1">
    <source>
        <dbReference type="EMBL" id="MFC6633520.1"/>
    </source>
</evidence>
<accession>A0ABW1YQ03</accession>